<organism evidence="2 3">
    <name type="scientific">Candidatus Thalassarchaeum betae</name>
    <dbReference type="NCBI Taxonomy" id="2599289"/>
    <lineage>
        <taxon>Archaea</taxon>
        <taxon>Methanobacteriati</taxon>
        <taxon>Thermoplasmatota</taxon>
        <taxon>Candidatus Poseidoniia</taxon>
        <taxon>Candidatus Poseidoniales</taxon>
        <taxon>Candidatus Thalassarchaeaceae</taxon>
        <taxon>Candidatus Thalassarchaeum</taxon>
    </lineage>
</organism>
<protein>
    <recommendedName>
        <fullName evidence="4">PIN domain-containing protein</fullName>
    </recommendedName>
</protein>
<proteinExistence type="predicted"/>
<sequence>MEVHGPDLPGGPMEDYLHECLEFLQRAGDDLGRRRKEVRDSRVWSLLPLEWKALAFLAATKAAPEAIGIEVPSGPSGATSRRRPRLGRRGGRGKIRSMEDRLATPAEALCSSEPPAYKLAVLAAQKQRMGASWDSSWDGEMVSLRSECEQGIHPVWERLAREAPLLAEMGRFPVVEPEVVVVDSTDWVQAARFDPLDHNELKMWLSVDLPFKTSSEQASVLQSIKRDLSGGRVRPNRWLSSMRPSLRGLREEGALLEGILLASASSDEALGVFDVLEGGALGELSGRHSMLIRIRSGNLSDWEACAKRSGDGSLSRALRVAAWRRVEDSGVELSVQDLLAGSAVLAEVGEVIPEALKWSLASSLVSEGKASEALQHIEKLGIEGSLQVSTALDILVTVDSEALGDSVTEAVTTMDGDGALLVMRHDGVPIRIRLQAARRLSEMDSIRHTDEILNMFTSAADIGGLVGVLKEDPSLARAYPHRVLLAWHLISGKDAIGSKDNLSALRKSALMSIEGSVDDGILSDASIALISLLDGIPQDIESVHKKLDSDGLRALNEVRRALSPEGDGVVREARIEDLRHSIEIAELTRLESRLFDALIDALLLNRAAMDLQSGVTEREESAAESLGRLCGRKDSSMRIIGGATNLVIEHNVGVGPLEKWYSNHDRSGAEFQIVRAAILRGNDDRMNAARAYKDAAMKLRLDFERSALILRKSLIEFAHAAGWREAVALIDGHPVLSSSVTNRFKLYLRICRDHEEGKKEAASSRLIEFAAREEERTRNGAGNGVKARRLEALETLQRYPNEHDLPLDPFQGRVRAALQELRSSETSRQSDLERRFLIEMRGEKDTQEITLICMEVTEDDPLRGLWMLEKAIESGSLNAKQKNTLKRTQRALFGSHSGTIPVKDRRTLRNLSLRPLILVDTNILIGALKDDLLMEISVDSLGSLDWTVERAFHWMLRRRRGEDRVHLHIPPAAKGEFLHRAKSPDSVLGLFEDVYIDKGMWGEKITAEFLQERVQAICTAFGDWKHSGSEGNKTDVGLDEFLVRHREVFQLVDEQKRRGGKAPKRTSIGGEEIYPERGDRDIMCDAALLASTSINDVGSILVATRDSDFRLVSRALEEEYGFGVVGDAQQLNSRVL</sequence>
<evidence type="ECO:0000313" key="3">
    <source>
        <dbReference type="Proteomes" id="UP000248161"/>
    </source>
</evidence>
<reference evidence="2 3" key="1">
    <citation type="journal article" date="2015" name="Nat. Commun.">
        <title>Genomic and transcriptomic evidence for scavenging of diverse organic compounds by widespread deep-sea archaea.</title>
        <authorList>
            <person name="Li M."/>
            <person name="Baker B.J."/>
            <person name="Anantharaman K."/>
            <person name="Jain S."/>
            <person name="Breier J.A."/>
            <person name="Dick G.J."/>
        </authorList>
    </citation>
    <scope>NUCLEOTIDE SEQUENCE [LARGE SCALE GENOMIC DNA]</scope>
    <source>
        <strain evidence="2">Cayman_51_deep</strain>
    </source>
</reference>
<gene>
    <name evidence="2" type="ORF">CXX69_00325</name>
</gene>
<dbReference type="EMBL" id="PSPG01000001">
    <property type="protein sequence ID" value="PXF22419.1"/>
    <property type="molecule type" value="Genomic_DNA"/>
</dbReference>
<evidence type="ECO:0000256" key="1">
    <source>
        <dbReference type="SAM" id="MobiDB-lite"/>
    </source>
</evidence>
<evidence type="ECO:0008006" key="4">
    <source>
        <dbReference type="Google" id="ProtNLM"/>
    </source>
</evidence>
<name>A0A2V3HUB7_9ARCH</name>
<feature type="region of interest" description="Disordered" evidence="1">
    <location>
        <begin position="68"/>
        <end position="94"/>
    </location>
</feature>
<dbReference type="Proteomes" id="UP000248161">
    <property type="component" value="Unassembled WGS sequence"/>
</dbReference>
<evidence type="ECO:0000313" key="2">
    <source>
        <dbReference type="EMBL" id="PXF22419.1"/>
    </source>
</evidence>
<dbReference type="AlphaFoldDB" id="A0A2V3HUB7"/>
<feature type="compositionally biased region" description="Basic residues" evidence="1">
    <location>
        <begin position="80"/>
        <end position="94"/>
    </location>
</feature>
<comment type="caution">
    <text evidence="2">The sequence shown here is derived from an EMBL/GenBank/DDBJ whole genome shotgun (WGS) entry which is preliminary data.</text>
</comment>
<accession>A0A2V3HUB7</accession>